<name>A0ABR6ZCB5_9BURK</name>
<dbReference type="Gene3D" id="3.40.50.150">
    <property type="entry name" value="Vaccinia Virus protein VP39"/>
    <property type="match status" value="1"/>
</dbReference>
<dbReference type="GO" id="GO:0052913">
    <property type="term" value="F:16S rRNA (guanine(966)-N(2))-methyltransferase activity"/>
    <property type="evidence" value="ECO:0007669"/>
    <property type="project" value="UniProtKB-EC"/>
</dbReference>
<dbReference type="Pfam" id="PF03602">
    <property type="entry name" value="Cons_hypoth95"/>
    <property type="match status" value="1"/>
</dbReference>
<gene>
    <name evidence="3" type="primary">rsmD</name>
    <name evidence="3" type="ORF">H8L47_17650</name>
</gene>
<evidence type="ECO:0000256" key="2">
    <source>
        <dbReference type="ARBA" id="ARBA00022679"/>
    </source>
</evidence>
<proteinExistence type="predicted"/>
<dbReference type="EMBL" id="JACOFX010000010">
    <property type="protein sequence ID" value="MBC3909387.1"/>
    <property type="molecule type" value="Genomic_DNA"/>
</dbReference>
<reference evidence="3 4" key="1">
    <citation type="submission" date="2020-08" db="EMBL/GenBank/DDBJ databases">
        <title>Novel species isolated from subtropical streams in China.</title>
        <authorList>
            <person name="Lu H."/>
        </authorList>
    </citation>
    <scope>NUCLEOTIDE SEQUENCE [LARGE SCALE GENOMIC DNA]</scope>
    <source>
        <strain evidence="3 4">NL8W</strain>
    </source>
</reference>
<dbReference type="Proteomes" id="UP000646911">
    <property type="component" value="Unassembled WGS sequence"/>
</dbReference>
<evidence type="ECO:0000256" key="1">
    <source>
        <dbReference type="ARBA" id="ARBA00022603"/>
    </source>
</evidence>
<comment type="caution">
    <text evidence="3">The sequence shown here is derived from an EMBL/GenBank/DDBJ whole genome shotgun (WGS) entry which is preliminary data.</text>
</comment>
<dbReference type="InterPro" id="IPR029063">
    <property type="entry name" value="SAM-dependent_MTases_sf"/>
</dbReference>
<dbReference type="PROSITE" id="PS00092">
    <property type="entry name" value="N6_MTASE"/>
    <property type="match status" value="1"/>
</dbReference>
<dbReference type="EC" id="2.1.1.171" evidence="3"/>
<protein>
    <submittedName>
        <fullName evidence="3">16S rRNA (Guanine(966)-N(2))-methyltransferase RsmD</fullName>
        <ecNumber evidence="3">2.1.1.171</ecNumber>
    </submittedName>
</protein>
<dbReference type="NCBIfam" id="TIGR00095">
    <property type="entry name" value="16S rRNA (guanine(966)-N(2))-methyltransferase RsmD"/>
    <property type="match status" value="1"/>
</dbReference>
<sequence length="227" mass="25254">MKTNSKKKPVKTTVVKRQSHQVRIIGGVWKRSLLSVVDAEGLRPTPDRVRETLFNWLNHLLHSNWTGVHCLDLFAGSGALGFEAASRGAAQVIMVEAHTPAYKQLEQVKDKLQASQCKLLRADALKALESLAAQPQKMDVIFLDPPFEQDWLDRILPACAQLLSPKGCIYVESEFSLAESASDEAANEKIAKLLSGWQLIRADKAGSVFFHILQRNILPHEAHENQA</sequence>
<evidence type="ECO:0000313" key="4">
    <source>
        <dbReference type="Proteomes" id="UP000646911"/>
    </source>
</evidence>
<evidence type="ECO:0000313" key="3">
    <source>
        <dbReference type="EMBL" id="MBC3909387.1"/>
    </source>
</evidence>
<dbReference type="CDD" id="cd02440">
    <property type="entry name" value="AdoMet_MTases"/>
    <property type="match status" value="1"/>
</dbReference>
<keyword evidence="4" id="KW-1185">Reference proteome</keyword>
<keyword evidence="2 3" id="KW-0808">Transferase</keyword>
<dbReference type="InterPro" id="IPR002052">
    <property type="entry name" value="DNA_methylase_N6_adenine_CS"/>
</dbReference>
<keyword evidence="1 3" id="KW-0489">Methyltransferase</keyword>
<dbReference type="RefSeq" id="WP_186954920.1">
    <property type="nucleotide sequence ID" value="NZ_JACOFX010000010.1"/>
</dbReference>
<dbReference type="PANTHER" id="PTHR43542:SF1">
    <property type="entry name" value="METHYLTRANSFERASE"/>
    <property type="match status" value="1"/>
</dbReference>
<organism evidence="3 4">
    <name type="scientific">Undibacterium umbellatum</name>
    <dbReference type="NCBI Taxonomy" id="2762300"/>
    <lineage>
        <taxon>Bacteria</taxon>
        <taxon>Pseudomonadati</taxon>
        <taxon>Pseudomonadota</taxon>
        <taxon>Betaproteobacteria</taxon>
        <taxon>Burkholderiales</taxon>
        <taxon>Oxalobacteraceae</taxon>
        <taxon>Undibacterium</taxon>
    </lineage>
</organism>
<accession>A0ABR6ZCB5</accession>
<dbReference type="InterPro" id="IPR004398">
    <property type="entry name" value="RNA_MeTrfase_RsmD"/>
</dbReference>
<dbReference type="PANTHER" id="PTHR43542">
    <property type="entry name" value="METHYLTRANSFERASE"/>
    <property type="match status" value="1"/>
</dbReference>
<dbReference type="SUPFAM" id="SSF53335">
    <property type="entry name" value="S-adenosyl-L-methionine-dependent methyltransferases"/>
    <property type="match status" value="1"/>
</dbReference>